<proteinExistence type="predicted"/>
<accession>A0A7G9Y969</accession>
<dbReference type="EMBL" id="MT630986">
    <property type="protein sequence ID" value="QNO44553.1"/>
    <property type="molecule type" value="Genomic_DNA"/>
</dbReference>
<protein>
    <submittedName>
        <fullName evidence="1">Uncharacterized protein</fullName>
    </submittedName>
</protein>
<name>A0A7G9Y969_9EURY</name>
<dbReference type="EMBL" id="MT631057">
    <property type="protein sequence ID" value="QNO45006.1"/>
    <property type="molecule type" value="Genomic_DNA"/>
</dbReference>
<organism evidence="1">
    <name type="scientific">Candidatus Methanogaster sp. ANME-2c ERB4</name>
    <dbReference type="NCBI Taxonomy" id="2759911"/>
    <lineage>
        <taxon>Archaea</taxon>
        <taxon>Methanobacteriati</taxon>
        <taxon>Methanobacteriota</taxon>
        <taxon>Stenosarchaea group</taxon>
        <taxon>Methanomicrobia</taxon>
        <taxon>Methanosarcinales</taxon>
        <taxon>ANME-2 cluster</taxon>
        <taxon>Candidatus Methanogasteraceae</taxon>
        <taxon>Candidatus Methanogaster</taxon>
    </lineage>
</organism>
<evidence type="ECO:0000313" key="2">
    <source>
        <dbReference type="EMBL" id="QNO44942.1"/>
    </source>
</evidence>
<sequence length="59" mass="6950">MRSDLFGLLYRSYEDIIQSYMLNVIYVVMNANGCVDSILCRLYFTYFETAVQTWMSDVS</sequence>
<gene>
    <name evidence="3" type="ORF">BPECEDMP_00002</name>
    <name evidence="2" type="ORF">JFCJENAD_00002</name>
    <name evidence="1" type="ORF">OHNFDOKE_00002</name>
</gene>
<dbReference type="AlphaFoldDB" id="A0A7G9Y969"/>
<evidence type="ECO:0000313" key="3">
    <source>
        <dbReference type="EMBL" id="QNO45006.1"/>
    </source>
</evidence>
<reference evidence="1" key="1">
    <citation type="submission" date="2020-06" db="EMBL/GenBank/DDBJ databases">
        <title>Unique genomic features of the anaerobic methanotrophic archaea.</title>
        <authorList>
            <person name="Chadwick G.L."/>
            <person name="Skennerton C.T."/>
            <person name="Laso-Perez R."/>
            <person name="Leu A.O."/>
            <person name="Speth D.R."/>
            <person name="Yu H."/>
            <person name="Morgan-Lang C."/>
            <person name="Hatzenpichler R."/>
            <person name="Goudeau D."/>
            <person name="Malmstrom R."/>
            <person name="Brazelton W.J."/>
            <person name="Woyke T."/>
            <person name="Hallam S.J."/>
            <person name="Tyson G.W."/>
            <person name="Wegener G."/>
            <person name="Boetius A."/>
            <person name="Orphan V."/>
        </authorList>
    </citation>
    <scope>NUCLEOTIDE SEQUENCE</scope>
</reference>
<dbReference type="EMBL" id="MT631045">
    <property type="protein sequence ID" value="QNO44942.1"/>
    <property type="molecule type" value="Genomic_DNA"/>
</dbReference>
<evidence type="ECO:0000313" key="1">
    <source>
        <dbReference type="EMBL" id="QNO44553.1"/>
    </source>
</evidence>